<dbReference type="RefSeq" id="WP_249699998.1">
    <property type="nucleotide sequence ID" value="NZ_JAMFLX010000016.1"/>
</dbReference>
<keyword evidence="2" id="KW-1185">Reference proteome</keyword>
<dbReference type="Proteomes" id="UP001203338">
    <property type="component" value="Unassembled WGS sequence"/>
</dbReference>
<name>A0ABT0PH69_9GAMM</name>
<dbReference type="InterPro" id="IPR016893">
    <property type="entry name" value="UCP028589"/>
</dbReference>
<accession>A0ABT0PH69</accession>
<reference evidence="1 2" key="1">
    <citation type="submission" date="2022-05" db="EMBL/GenBank/DDBJ databases">
        <authorList>
            <person name="Park J.-S."/>
        </authorList>
    </citation>
    <scope>NUCLEOTIDE SEQUENCE [LARGE SCALE GENOMIC DNA]</scope>
    <source>
        <strain evidence="1 2">2012CJ34-2</strain>
    </source>
</reference>
<organism evidence="1 2">
    <name type="scientific">Parendozoicomonas callyspongiae</name>
    <dbReference type="NCBI Taxonomy" id="2942213"/>
    <lineage>
        <taxon>Bacteria</taxon>
        <taxon>Pseudomonadati</taxon>
        <taxon>Pseudomonadota</taxon>
        <taxon>Gammaproteobacteria</taxon>
        <taxon>Oceanospirillales</taxon>
        <taxon>Endozoicomonadaceae</taxon>
        <taxon>Parendozoicomonas</taxon>
    </lineage>
</organism>
<protein>
    <submittedName>
        <fullName evidence="1">Uncharacterized protein</fullName>
    </submittedName>
</protein>
<evidence type="ECO:0000313" key="1">
    <source>
        <dbReference type="EMBL" id="MCL6270723.1"/>
    </source>
</evidence>
<evidence type="ECO:0000313" key="2">
    <source>
        <dbReference type="Proteomes" id="UP001203338"/>
    </source>
</evidence>
<sequence>MSFVDHSFIGAGSVHIQPYDKSAPLLPMGNISEFAFSFEEEKKEQKNYLGGGGVRNVVSRISSITGSIKAHDFTPDNIALALRASLTEIGATAITDEALTAHGIDGELIPFAYLPNLNQTITVTNSSAQEMVKGTDYELTKSGIQVIGGAGISSEQLTVDYTPLPGNMIQALVESGKEFTLFMEGLNDAQEGKPFTIKVHRVKFSPVQNLGFISEDFAEISLAMDILADVTITGAGLSTFMRLDLAE</sequence>
<comment type="caution">
    <text evidence="1">The sequence shown here is derived from an EMBL/GenBank/DDBJ whole genome shotgun (WGS) entry which is preliminary data.</text>
</comment>
<dbReference type="PIRSF" id="PIRSF028589">
    <property type="entry name" value="UCP028589"/>
    <property type="match status" value="1"/>
</dbReference>
<gene>
    <name evidence="1" type="ORF">M3P05_12390</name>
</gene>
<proteinExistence type="predicted"/>
<dbReference type="EMBL" id="JAMFLX010000016">
    <property type="protein sequence ID" value="MCL6270723.1"/>
    <property type="molecule type" value="Genomic_DNA"/>
</dbReference>